<dbReference type="PROSITE" id="PS00101">
    <property type="entry name" value="HEXAPEP_TRANSFERASES"/>
    <property type="match status" value="1"/>
</dbReference>
<keyword evidence="7" id="KW-1185">Reference proteome</keyword>
<dbReference type="PANTHER" id="PTHR23416">
    <property type="entry name" value="SIALIC ACID SYNTHASE-RELATED"/>
    <property type="match status" value="1"/>
</dbReference>
<proteinExistence type="inferred from homology"/>
<accession>A0ABT5KY87</accession>
<feature type="domain" description="Maltose/galactoside acetyltransferase" evidence="5">
    <location>
        <begin position="1"/>
        <end position="52"/>
    </location>
</feature>
<evidence type="ECO:0000313" key="6">
    <source>
        <dbReference type="EMBL" id="MDC8829737.1"/>
    </source>
</evidence>
<dbReference type="SMART" id="SM01266">
    <property type="entry name" value="Mac"/>
    <property type="match status" value="1"/>
</dbReference>
<dbReference type="InterPro" id="IPR011004">
    <property type="entry name" value="Trimer_LpxA-like_sf"/>
</dbReference>
<keyword evidence="3" id="KW-0677">Repeat</keyword>
<keyword evidence="4" id="KW-0012">Acyltransferase</keyword>
<organism evidence="6 7">
    <name type="scientific">Alteromonas gilva</name>
    <dbReference type="NCBI Taxonomy" id="2987522"/>
    <lineage>
        <taxon>Bacteria</taxon>
        <taxon>Pseudomonadati</taxon>
        <taxon>Pseudomonadota</taxon>
        <taxon>Gammaproteobacteria</taxon>
        <taxon>Alteromonadales</taxon>
        <taxon>Alteromonadaceae</taxon>
        <taxon>Alteromonas/Salinimonas group</taxon>
        <taxon>Alteromonas</taxon>
    </lineage>
</organism>
<dbReference type="CDD" id="cd03357">
    <property type="entry name" value="LbH_MAT_GAT"/>
    <property type="match status" value="1"/>
</dbReference>
<reference evidence="6 7" key="1">
    <citation type="submission" date="2022-10" db="EMBL/GenBank/DDBJ databases">
        <title>Alteromonas sp. chi3 Genome sequencing.</title>
        <authorList>
            <person name="Park S."/>
        </authorList>
    </citation>
    <scope>NUCLEOTIDE SEQUENCE [LARGE SCALE GENOMIC DNA]</scope>
    <source>
        <strain evidence="7">chi3</strain>
    </source>
</reference>
<dbReference type="InterPro" id="IPR024688">
    <property type="entry name" value="Mac_dom"/>
</dbReference>
<dbReference type="Pfam" id="PF00132">
    <property type="entry name" value="Hexapep"/>
    <property type="match status" value="1"/>
</dbReference>
<keyword evidence="2" id="KW-0808">Transferase</keyword>
<dbReference type="Pfam" id="PF12464">
    <property type="entry name" value="Mac"/>
    <property type="match status" value="1"/>
</dbReference>
<dbReference type="InterPro" id="IPR051159">
    <property type="entry name" value="Hexapeptide_acetyltransf"/>
</dbReference>
<comment type="caution">
    <text evidence="6">The sequence shown here is derived from an EMBL/GenBank/DDBJ whole genome shotgun (WGS) entry which is preliminary data.</text>
</comment>
<evidence type="ECO:0000259" key="5">
    <source>
        <dbReference type="SMART" id="SM01266"/>
    </source>
</evidence>
<evidence type="ECO:0000256" key="3">
    <source>
        <dbReference type="ARBA" id="ARBA00022737"/>
    </source>
</evidence>
<protein>
    <submittedName>
        <fullName evidence="6">Sugar O-acetyltransferase</fullName>
    </submittedName>
</protein>
<dbReference type="SUPFAM" id="SSF51161">
    <property type="entry name" value="Trimeric LpxA-like enzymes"/>
    <property type="match status" value="1"/>
</dbReference>
<dbReference type="EMBL" id="JAQQXP010000001">
    <property type="protein sequence ID" value="MDC8829737.1"/>
    <property type="molecule type" value="Genomic_DNA"/>
</dbReference>
<name>A0ABT5KY87_9ALTE</name>
<dbReference type="Proteomes" id="UP001218788">
    <property type="component" value="Unassembled WGS sequence"/>
</dbReference>
<gene>
    <name evidence="6" type="ORF">OIK42_03065</name>
</gene>
<sequence length="180" mass="19314">MSSGEQYSPADDTLSRARLLAQQLCNTYNALPLDDHQRRFLTLQQLMPATKRCQIEPGLRIEYGFNCVIGKGTFINYNATIIDACPVVLGNQVLIGPNTVISTVVGRHTIDTPAASETARPVKVGHRVWLAANVTLCAGVTIGDNAVIGAGSVVTQDVPANALCFGNPARQIRKIAQNTQ</sequence>
<evidence type="ECO:0000256" key="1">
    <source>
        <dbReference type="ARBA" id="ARBA00007274"/>
    </source>
</evidence>
<dbReference type="Gene3D" id="2.160.10.10">
    <property type="entry name" value="Hexapeptide repeat proteins"/>
    <property type="match status" value="1"/>
</dbReference>
<comment type="similarity">
    <text evidence="1">Belongs to the transferase hexapeptide repeat family.</text>
</comment>
<evidence type="ECO:0000313" key="7">
    <source>
        <dbReference type="Proteomes" id="UP001218788"/>
    </source>
</evidence>
<evidence type="ECO:0000256" key="4">
    <source>
        <dbReference type="ARBA" id="ARBA00023315"/>
    </source>
</evidence>
<dbReference type="RefSeq" id="WP_273638288.1">
    <property type="nucleotide sequence ID" value="NZ_JAQQXP010000001.1"/>
</dbReference>
<dbReference type="PANTHER" id="PTHR23416:SF23">
    <property type="entry name" value="ACETYLTRANSFERASE C18B11.09C-RELATED"/>
    <property type="match status" value="1"/>
</dbReference>
<dbReference type="InterPro" id="IPR018357">
    <property type="entry name" value="Hexapep_transf_CS"/>
</dbReference>
<dbReference type="InterPro" id="IPR001451">
    <property type="entry name" value="Hexapep"/>
</dbReference>
<evidence type="ECO:0000256" key="2">
    <source>
        <dbReference type="ARBA" id="ARBA00022679"/>
    </source>
</evidence>